<dbReference type="PROSITE" id="PS51257">
    <property type="entry name" value="PROKAR_LIPOPROTEIN"/>
    <property type="match status" value="1"/>
</dbReference>
<dbReference type="Pfam" id="PF13860">
    <property type="entry name" value="FlgD_ig"/>
    <property type="match status" value="1"/>
</dbReference>
<organism evidence="2 3">
    <name type="scientific">candidate division TA06 bacterium</name>
    <dbReference type="NCBI Taxonomy" id="2250710"/>
    <lineage>
        <taxon>Bacteria</taxon>
        <taxon>Bacteria division TA06</taxon>
    </lineage>
</organism>
<feature type="domain" description="FlgD/Vpr Ig-like" evidence="1">
    <location>
        <begin position="468"/>
        <end position="528"/>
    </location>
</feature>
<proteinExistence type="predicted"/>
<evidence type="ECO:0000259" key="1">
    <source>
        <dbReference type="Pfam" id="PF13860"/>
    </source>
</evidence>
<accession>A0A523XFN6</accession>
<name>A0A523XFN6_UNCT6</name>
<dbReference type="Proteomes" id="UP000315534">
    <property type="component" value="Unassembled WGS sequence"/>
</dbReference>
<gene>
    <name evidence="2" type="ORF">E3J38_09010</name>
</gene>
<dbReference type="InterPro" id="IPR025965">
    <property type="entry name" value="FlgD/Vpr_Ig-like"/>
</dbReference>
<dbReference type="Gene3D" id="2.60.40.10">
    <property type="entry name" value="Immunoglobulins"/>
    <property type="match status" value="1"/>
</dbReference>
<evidence type="ECO:0000313" key="2">
    <source>
        <dbReference type="EMBL" id="TET78113.1"/>
    </source>
</evidence>
<evidence type="ECO:0000313" key="3">
    <source>
        <dbReference type="Proteomes" id="UP000315534"/>
    </source>
</evidence>
<comment type="caution">
    <text evidence="2">The sequence shown here is derived from an EMBL/GenBank/DDBJ whole genome shotgun (WGS) entry which is preliminary data.</text>
</comment>
<protein>
    <recommendedName>
        <fullName evidence="1">FlgD/Vpr Ig-like domain-containing protein</fullName>
    </recommendedName>
</protein>
<reference evidence="2 3" key="1">
    <citation type="submission" date="2019-03" db="EMBL/GenBank/DDBJ databases">
        <title>Metabolic potential of uncultured bacteria and archaea associated with petroleum seepage in deep-sea sediments.</title>
        <authorList>
            <person name="Dong X."/>
            <person name="Hubert C."/>
        </authorList>
    </citation>
    <scope>NUCLEOTIDE SEQUENCE [LARGE SCALE GENOMIC DNA]</scope>
    <source>
        <strain evidence="2">E29_bin36</strain>
    </source>
</reference>
<dbReference type="AlphaFoldDB" id="A0A523XFN6"/>
<dbReference type="InterPro" id="IPR013783">
    <property type="entry name" value="Ig-like_fold"/>
</dbReference>
<dbReference type="EMBL" id="SOIP01000514">
    <property type="protein sequence ID" value="TET78113.1"/>
    <property type="molecule type" value="Genomic_DNA"/>
</dbReference>
<sequence>MPKKEAYTFLVVFWCILVLTYGTSSGVSVNWSGACGSSKYLQDENDRNLKGVWFDFSSCGHTVYDLVYLVWDQDMDGIEGFDCNRQLDGDSIVDSVFIGQGVFCNTPPCSSGGFSTNFTWGGDGDLDTFYVIALNDTTRAWATYYGTSAQHSPSLWEVDNTQPGATIVCNANGTWKTNAEFPDSATFTGTSIASNAEPGDRKVGMAKIAAVIGTETAIWTSIKVDNGPSAGCTNDSADIDSVKIYREVSGVGFDPGDDLLIGEAEWGPGPPDGGTATVTFFDPETLTTTSVDYYIAFDIKASAVRSHCAAACIQNDTYFGISAPDCIDGNFPFCSGDAGLPVEISRFEAFAGDRMVTLEWTTQTEIDNRGFHIYRALSEGGVFSRVNQEMIPGAGNSSLPIDYEYIDRGLNNGTEYFYKLVSVTYGNDLSYYENVVSAMPRKEHWGRSADQTGLYGCSPNPFNPFISSAQISFQLRDEAVSSSVSLQVYDVSGRLVRTLAQRHFDSGAHMGPWDGLDEGGKPVPSALYFCRLRTDEVISIMKVVKVD</sequence>
<dbReference type="Gene3D" id="2.60.40.4070">
    <property type="match status" value="1"/>
</dbReference>